<dbReference type="SUPFAM" id="SSF51735">
    <property type="entry name" value="NAD(P)-binding Rossmann-fold domains"/>
    <property type="match status" value="1"/>
</dbReference>
<reference evidence="5 6" key="1">
    <citation type="submission" date="2020-07" db="EMBL/GenBank/DDBJ databases">
        <title>Sequencing the genomes of 1000 actinobacteria strains.</title>
        <authorList>
            <person name="Klenk H.-P."/>
        </authorList>
    </citation>
    <scope>NUCLEOTIDE SEQUENCE [LARGE SCALE GENOMIC DNA]</scope>
    <source>
        <strain evidence="5 6">DSM 15475</strain>
    </source>
</reference>
<feature type="region of interest" description="Disordered" evidence="3">
    <location>
        <begin position="90"/>
        <end position="114"/>
    </location>
</feature>
<dbReference type="InterPro" id="IPR036291">
    <property type="entry name" value="NAD(P)-bd_dom_sf"/>
</dbReference>
<dbReference type="InterPro" id="IPR014027">
    <property type="entry name" value="UDP-Glc/GDP-Man_DH_C"/>
</dbReference>
<dbReference type="SUPFAM" id="SSF48179">
    <property type="entry name" value="6-phosphogluconate dehydrogenase C-terminal domain-like"/>
    <property type="match status" value="1"/>
</dbReference>
<dbReference type="Proteomes" id="UP000535437">
    <property type="component" value="Unassembled WGS sequence"/>
</dbReference>
<dbReference type="SMART" id="SM00984">
    <property type="entry name" value="UDPG_MGDP_dh_C"/>
    <property type="match status" value="1"/>
</dbReference>
<dbReference type="NCBIfam" id="TIGR03026">
    <property type="entry name" value="NDP-sugDHase"/>
    <property type="match status" value="1"/>
</dbReference>
<evidence type="ECO:0000259" key="4">
    <source>
        <dbReference type="SMART" id="SM00984"/>
    </source>
</evidence>
<dbReference type="AlphaFoldDB" id="A0A7Z0K8S9"/>
<dbReference type="PANTHER" id="PTHR43491">
    <property type="entry name" value="UDP-N-ACETYL-D-MANNOSAMINE DEHYDROGENASE"/>
    <property type="match status" value="1"/>
</dbReference>
<protein>
    <submittedName>
        <fullName evidence="5">Nucleotide sugar dehydrogenase</fullName>
    </submittedName>
</protein>
<feature type="domain" description="UDP-glucose/GDP-mannose dehydrogenase C-terminal" evidence="4">
    <location>
        <begin position="445"/>
        <end position="540"/>
    </location>
</feature>
<evidence type="ECO:0000256" key="3">
    <source>
        <dbReference type="SAM" id="MobiDB-lite"/>
    </source>
</evidence>
<keyword evidence="6" id="KW-1185">Reference proteome</keyword>
<dbReference type="GO" id="GO:0051287">
    <property type="term" value="F:NAD binding"/>
    <property type="evidence" value="ECO:0007669"/>
    <property type="project" value="InterPro"/>
</dbReference>
<dbReference type="SUPFAM" id="SSF52413">
    <property type="entry name" value="UDP-glucose/GDP-mannose dehydrogenase C-terminal domain"/>
    <property type="match status" value="1"/>
</dbReference>
<dbReference type="InterPro" id="IPR028359">
    <property type="entry name" value="UDP_ManNAc/GlcNAc_DH"/>
</dbReference>
<dbReference type="PIRSF" id="PIRSF000124">
    <property type="entry name" value="UDPglc_GDPman_dh"/>
    <property type="match status" value="1"/>
</dbReference>
<dbReference type="Pfam" id="PF03721">
    <property type="entry name" value="UDPG_MGDP_dh_N"/>
    <property type="match status" value="1"/>
</dbReference>
<dbReference type="GO" id="GO:0000271">
    <property type="term" value="P:polysaccharide biosynthetic process"/>
    <property type="evidence" value="ECO:0007669"/>
    <property type="project" value="InterPro"/>
</dbReference>
<sequence>MREHVSTRRLAIARGMSIRLKDCSRAGPPPRCALISAKTTSAIVAIRTSPFRGRFSAGSRACSERILRQLAITSMAHLRSLSCGRYSGLSRTEDASPVETPSERRTCVTPASNHPADALSVTGAEDAHERPAVIVGQGYVGLPLAQAAVAVGIPTVGFDVSESLVDQLNAGVSHVDDLSDEDVAVMLSQGFRASVDPGDLAGASVIVICVPTPLSEEGGPDLRAVEASARTIAEHLVPGTTVILESTTYPGTTEDVVLPILESSGLVHGEDFLLAYSPERVDPGSTRYGITNTPKLVGGLSAEATRVASGFYGRFVEEVVPVSGTKEAETAKLLENTYRHVNIALVNEMARFCHDLDIDIWEVIRGAGTKPFGFQKFTPGPGVGGHCIPIDPNYLSFQVRKTLGYQFRFVELAQEINNSMPTYVAARIGEALNEVRKPLNGSKVLLLGVTYKPDIADQRESPAVPVAKVLREKKALVSFHDPYVETWFVGGGSLQRVPDLDEALGEADIVVVLQPHAVYDLEAIAASAELLFDTRGATTAEGIERL</sequence>
<dbReference type="InterPro" id="IPR014026">
    <property type="entry name" value="UDP-Glc/GDP-Man_DH_dimer"/>
</dbReference>
<evidence type="ECO:0000313" key="6">
    <source>
        <dbReference type="Proteomes" id="UP000535437"/>
    </source>
</evidence>
<proteinExistence type="predicted"/>
<keyword evidence="2" id="KW-0520">NAD</keyword>
<dbReference type="Pfam" id="PF00984">
    <property type="entry name" value="UDPG_MGDP_dh"/>
    <property type="match status" value="1"/>
</dbReference>
<dbReference type="Gene3D" id="3.40.50.720">
    <property type="entry name" value="NAD(P)-binding Rossmann-like Domain"/>
    <property type="match status" value="2"/>
</dbReference>
<accession>A0A7Z0K8S9</accession>
<dbReference type="PIRSF" id="PIRSF500136">
    <property type="entry name" value="UDP_ManNAc_DH"/>
    <property type="match status" value="1"/>
</dbReference>
<evidence type="ECO:0000256" key="1">
    <source>
        <dbReference type="ARBA" id="ARBA00023002"/>
    </source>
</evidence>
<organism evidence="5 6">
    <name type="scientific">Nesterenkonia xinjiangensis</name>
    <dbReference type="NCBI Taxonomy" id="225327"/>
    <lineage>
        <taxon>Bacteria</taxon>
        <taxon>Bacillati</taxon>
        <taxon>Actinomycetota</taxon>
        <taxon>Actinomycetes</taxon>
        <taxon>Micrococcales</taxon>
        <taxon>Micrococcaceae</taxon>
        <taxon>Nesterenkonia</taxon>
    </lineage>
</organism>
<dbReference type="PANTHER" id="PTHR43491:SF1">
    <property type="entry name" value="UDP-N-ACETYL-D-MANNOSAMINE DEHYDROGENASE"/>
    <property type="match status" value="1"/>
</dbReference>
<dbReference type="GO" id="GO:0016616">
    <property type="term" value="F:oxidoreductase activity, acting on the CH-OH group of donors, NAD or NADP as acceptor"/>
    <property type="evidence" value="ECO:0007669"/>
    <property type="project" value="InterPro"/>
</dbReference>
<dbReference type="InterPro" id="IPR008927">
    <property type="entry name" value="6-PGluconate_DH-like_C_sf"/>
</dbReference>
<comment type="caution">
    <text evidence="5">The sequence shown here is derived from an EMBL/GenBank/DDBJ whole genome shotgun (WGS) entry which is preliminary data.</text>
</comment>
<dbReference type="RefSeq" id="WP_343047414.1">
    <property type="nucleotide sequence ID" value="NZ_JACCFY010000001.1"/>
</dbReference>
<dbReference type="GO" id="GO:0016628">
    <property type="term" value="F:oxidoreductase activity, acting on the CH-CH group of donors, NAD or NADP as acceptor"/>
    <property type="evidence" value="ECO:0007669"/>
    <property type="project" value="InterPro"/>
</dbReference>
<gene>
    <name evidence="5" type="ORF">HNR09_000394</name>
</gene>
<dbReference type="Pfam" id="PF03720">
    <property type="entry name" value="UDPG_MGDP_dh_C"/>
    <property type="match status" value="1"/>
</dbReference>
<dbReference type="InterPro" id="IPR001732">
    <property type="entry name" value="UDP-Glc/GDP-Man_DH_N"/>
</dbReference>
<evidence type="ECO:0000256" key="2">
    <source>
        <dbReference type="ARBA" id="ARBA00023027"/>
    </source>
</evidence>
<name>A0A7Z0K8S9_9MICC</name>
<evidence type="ECO:0000313" key="5">
    <source>
        <dbReference type="EMBL" id="NYJ76983.1"/>
    </source>
</evidence>
<dbReference type="InterPro" id="IPR036220">
    <property type="entry name" value="UDP-Glc/GDP-Man_DH_C_sf"/>
</dbReference>
<dbReference type="EMBL" id="JACCFY010000001">
    <property type="protein sequence ID" value="NYJ76983.1"/>
    <property type="molecule type" value="Genomic_DNA"/>
</dbReference>
<dbReference type="InterPro" id="IPR017476">
    <property type="entry name" value="UDP-Glc/GDP-Man"/>
</dbReference>
<keyword evidence="1" id="KW-0560">Oxidoreductase</keyword>